<dbReference type="InterPro" id="IPR050772">
    <property type="entry name" value="Hydratase-Decarb/MhpD_sf"/>
</dbReference>
<dbReference type="GO" id="GO:0008684">
    <property type="term" value="F:2-oxopent-4-enoate hydratase activity"/>
    <property type="evidence" value="ECO:0007669"/>
    <property type="project" value="TreeGrafter"/>
</dbReference>
<dbReference type="Pfam" id="PF01557">
    <property type="entry name" value="FAA_hydrolase"/>
    <property type="match status" value="1"/>
</dbReference>
<dbReference type="InterPro" id="IPR036663">
    <property type="entry name" value="Fumarylacetoacetase_C_sf"/>
</dbReference>
<evidence type="ECO:0000256" key="1">
    <source>
        <dbReference type="ARBA" id="ARBA00023239"/>
    </source>
</evidence>
<keyword evidence="4" id="KW-1185">Reference proteome</keyword>
<gene>
    <name evidence="3" type="ORF">AUP43_16005</name>
</gene>
<organism evidence="3 4">
    <name type="scientific">Oceanibaculum pacificum</name>
    <dbReference type="NCBI Taxonomy" id="580166"/>
    <lineage>
        <taxon>Bacteria</taxon>
        <taxon>Pseudomonadati</taxon>
        <taxon>Pseudomonadota</taxon>
        <taxon>Alphaproteobacteria</taxon>
        <taxon>Rhodospirillales</taxon>
        <taxon>Oceanibaculaceae</taxon>
        <taxon>Oceanibaculum</taxon>
    </lineage>
</organism>
<dbReference type="STRING" id="580166.AUP43_16005"/>
<dbReference type="InterPro" id="IPR011234">
    <property type="entry name" value="Fumarylacetoacetase-like_C"/>
</dbReference>
<dbReference type="PANTHER" id="PTHR30143">
    <property type="entry name" value="ACID HYDRATASE"/>
    <property type="match status" value="1"/>
</dbReference>
<dbReference type="GO" id="GO:0005737">
    <property type="term" value="C:cytoplasm"/>
    <property type="evidence" value="ECO:0007669"/>
    <property type="project" value="TreeGrafter"/>
</dbReference>
<dbReference type="Gene3D" id="3.90.850.10">
    <property type="entry name" value="Fumarylacetoacetase-like, C-terminal domain"/>
    <property type="match status" value="1"/>
</dbReference>
<name>A0A154WGB8_9PROT</name>
<dbReference type="SUPFAM" id="SSF56529">
    <property type="entry name" value="FAH"/>
    <property type="match status" value="1"/>
</dbReference>
<protein>
    <submittedName>
        <fullName evidence="3">Hydratase</fullName>
    </submittedName>
</protein>
<reference evidence="3 4" key="1">
    <citation type="submission" date="2015-12" db="EMBL/GenBank/DDBJ databases">
        <title>Genome sequence of Oceanibaculum pacificum MCCC 1A02656.</title>
        <authorList>
            <person name="Lu L."/>
            <person name="Lai Q."/>
            <person name="Shao Z."/>
            <person name="Qian P."/>
        </authorList>
    </citation>
    <scope>NUCLEOTIDE SEQUENCE [LARGE SCALE GENOMIC DNA]</scope>
    <source>
        <strain evidence="3 4">MCCC 1A02656</strain>
    </source>
</reference>
<evidence type="ECO:0000313" key="3">
    <source>
        <dbReference type="EMBL" id="KZD12536.1"/>
    </source>
</evidence>
<proteinExistence type="predicted"/>
<evidence type="ECO:0000259" key="2">
    <source>
        <dbReference type="Pfam" id="PF01557"/>
    </source>
</evidence>
<dbReference type="AlphaFoldDB" id="A0A154WGB8"/>
<dbReference type="PANTHER" id="PTHR30143:SF0">
    <property type="entry name" value="2-KETO-4-PENTENOATE HYDRATASE"/>
    <property type="match status" value="1"/>
</dbReference>
<keyword evidence="1" id="KW-0456">Lyase</keyword>
<accession>A0A154WGB8</accession>
<comment type="caution">
    <text evidence="3">The sequence shown here is derived from an EMBL/GenBank/DDBJ whole genome shotgun (WGS) entry which is preliminary data.</text>
</comment>
<dbReference type="OrthoDB" id="9792137at2"/>
<dbReference type="Proteomes" id="UP000076400">
    <property type="component" value="Unassembled WGS sequence"/>
</dbReference>
<feature type="domain" description="Fumarylacetoacetase-like C-terminal" evidence="2">
    <location>
        <begin position="99"/>
        <end position="258"/>
    </location>
</feature>
<dbReference type="EMBL" id="LPXN01000017">
    <property type="protein sequence ID" value="KZD12536.1"/>
    <property type="molecule type" value="Genomic_DNA"/>
</dbReference>
<evidence type="ECO:0000313" key="4">
    <source>
        <dbReference type="Proteomes" id="UP000076400"/>
    </source>
</evidence>
<sequence length="263" mass="28239">MQDASSSQQAADLIYDHWRRGAVLDALPEALTPRTRADGYAIQARLEARSKKPLFGWKIAATSRDGQRHIGVDGPLAGRILAEQVWPAGSEQPFGANRMAVAEPEFAFRFGQDLAPREQAYTQEEVLRAVDSLHTALEIPDSRFADFARMGGPNLIADNACAHCFVLGDACPPAWRELDLAAHKVRGMVADTVTREGRGSNVLGDPRIALTWIANELSGLGIGLKAGQIVTTGTCLVPLPIAPGDAVEADYGTLGRISLRFAA</sequence>
<dbReference type="RefSeq" id="WP_067551983.1">
    <property type="nucleotide sequence ID" value="NZ_LPXN01000017.1"/>
</dbReference>